<dbReference type="PANTHER" id="PTHR41151:SF1">
    <property type="entry name" value="PARTNER OF BURSICON"/>
    <property type="match status" value="1"/>
</dbReference>
<evidence type="ECO:0000313" key="3">
    <source>
        <dbReference type="RefSeq" id="XP_013784798.2"/>
    </source>
</evidence>
<feature type="chain" id="PRO_5045389434" evidence="1">
    <location>
        <begin position="26"/>
        <end position="149"/>
    </location>
</feature>
<reference evidence="3" key="1">
    <citation type="submission" date="2025-08" db="UniProtKB">
        <authorList>
            <consortium name="RefSeq"/>
        </authorList>
    </citation>
    <scope>IDENTIFICATION</scope>
    <source>
        <tissue evidence="3">Muscle</tissue>
    </source>
</reference>
<gene>
    <name evidence="3" type="primary">LOC106468896</name>
</gene>
<organism evidence="2 3">
    <name type="scientific">Limulus polyphemus</name>
    <name type="common">Atlantic horseshoe crab</name>
    <dbReference type="NCBI Taxonomy" id="6850"/>
    <lineage>
        <taxon>Eukaryota</taxon>
        <taxon>Metazoa</taxon>
        <taxon>Ecdysozoa</taxon>
        <taxon>Arthropoda</taxon>
        <taxon>Chelicerata</taxon>
        <taxon>Merostomata</taxon>
        <taxon>Xiphosura</taxon>
        <taxon>Limulidae</taxon>
        <taxon>Limulus</taxon>
    </lineage>
</organism>
<dbReference type="GeneID" id="106468896"/>
<dbReference type="Proteomes" id="UP000694941">
    <property type="component" value="Unplaced"/>
</dbReference>
<keyword evidence="2" id="KW-1185">Reference proteome</keyword>
<accession>A0ABM1BM59</accession>
<dbReference type="Gene3D" id="2.10.90.10">
    <property type="entry name" value="Cystine-knot cytokines"/>
    <property type="match status" value="1"/>
</dbReference>
<feature type="signal peptide" evidence="1">
    <location>
        <begin position="1"/>
        <end position="25"/>
    </location>
</feature>
<dbReference type="PANTHER" id="PTHR41151">
    <property type="entry name" value="PARTNER OF BURSICON"/>
    <property type="match status" value="1"/>
</dbReference>
<dbReference type="InterPro" id="IPR034441">
    <property type="entry name" value="Bursicon_suB"/>
</dbReference>
<keyword evidence="1" id="KW-0732">Signal</keyword>
<protein>
    <submittedName>
        <fullName evidence="3">Partner of bursicon-like</fullName>
    </submittedName>
</protein>
<name>A0ABM1BM59_LIMPO</name>
<dbReference type="InterPro" id="IPR029034">
    <property type="entry name" value="Cystine-knot_cytokine"/>
</dbReference>
<dbReference type="RefSeq" id="XP_013784798.2">
    <property type="nucleotide sequence ID" value="XM_013929344.2"/>
</dbReference>
<sequence>MRKLSSISCFVLCLILTSNTPLFQAHVQDLSDLTYMRTMEQSTCTTHHSQIHISEEEQDEAGNMLRVCGGTVAVAKCEGTCVSLLQPSARNPSGFVKDCRCCREAIMELKTIELKECFRSDGNRIYDSEGTMTIHLEEPAECACHECGH</sequence>
<evidence type="ECO:0000313" key="2">
    <source>
        <dbReference type="Proteomes" id="UP000694941"/>
    </source>
</evidence>
<proteinExistence type="predicted"/>
<evidence type="ECO:0000256" key="1">
    <source>
        <dbReference type="SAM" id="SignalP"/>
    </source>
</evidence>